<proteinExistence type="evidence at transcript level"/>
<dbReference type="Gene3D" id="3.40.1370.10">
    <property type="match status" value="1"/>
</dbReference>
<organism evidence="6">
    <name type="scientific">Histomonas meleagridis</name>
    <name type="common">Parasitic protozoan</name>
    <dbReference type="NCBI Taxonomy" id="135588"/>
    <lineage>
        <taxon>Eukaryota</taxon>
        <taxon>Metamonada</taxon>
        <taxon>Parabasalia</taxon>
        <taxon>Tritrichomonadida</taxon>
        <taxon>Dientamoebidae</taxon>
        <taxon>Histomonas</taxon>
    </lineage>
</organism>
<dbReference type="PANTHER" id="PTHR19431">
    <property type="entry name" value="60S RIBOSOMAL PROTEIN L4"/>
    <property type="match status" value="1"/>
</dbReference>
<protein>
    <submittedName>
        <fullName evidence="6">Putative ribosomal protein conserved domain L4/L1 family</fullName>
    </submittedName>
</protein>
<dbReference type="GO" id="GO:0006412">
    <property type="term" value="P:translation"/>
    <property type="evidence" value="ECO:0007669"/>
    <property type="project" value="InterPro"/>
</dbReference>
<reference evidence="6" key="1">
    <citation type="journal article" date="2009" name="Parasitology">
        <title>Identification and molecular characterization of numerous Histomonas meleagridis proteins using a cDNA library.</title>
        <authorList>
            <person name="Bilic I."/>
            <person name="Leberl M."/>
            <person name="Hess M."/>
        </authorList>
    </citation>
    <scope>NUCLEOTIDE SEQUENCE</scope>
</reference>
<name>B9W418_HISME</name>
<evidence type="ECO:0000259" key="5">
    <source>
        <dbReference type="Pfam" id="PF14374"/>
    </source>
</evidence>
<feature type="domain" description="Large ribosomal subunit protein uL4 C-terminal" evidence="5">
    <location>
        <begin position="121"/>
        <end position="153"/>
    </location>
</feature>
<evidence type="ECO:0000256" key="1">
    <source>
        <dbReference type="ARBA" id="ARBA00010528"/>
    </source>
</evidence>
<dbReference type="GO" id="GO:0005840">
    <property type="term" value="C:ribosome"/>
    <property type="evidence" value="ECO:0007669"/>
    <property type="project" value="UniProtKB-KW"/>
</dbReference>
<dbReference type="VEuPathDB" id="TrichDB:GPJ56_003475"/>
<dbReference type="AlphaFoldDB" id="B9W418"/>
<dbReference type="InterPro" id="IPR002136">
    <property type="entry name" value="Ribosomal_uL4"/>
</dbReference>
<dbReference type="VEuPathDB" id="TrichDB:GO595_007964"/>
<keyword evidence="3" id="KW-0687">Ribonucleoprotein</keyword>
<feature type="compositionally biased region" description="Low complexity" evidence="4">
    <location>
        <begin position="257"/>
        <end position="275"/>
    </location>
</feature>
<dbReference type="InterPro" id="IPR023574">
    <property type="entry name" value="Ribosomal_uL4_dom_sf"/>
</dbReference>
<gene>
    <name evidence="6" type="primary">TVAG_476810</name>
</gene>
<feature type="region of interest" description="Disordered" evidence="4">
    <location>
        <begin position="238"/>
        <end position="275"/>
    </location>
</feature>
<sequence length="275" mass="30160">QHRLARLQVDTSGSKEFGTRVAFLKAIKAYADVKRVIDGKYHRSSKGSMRRSSTKTKRGPLVVYNKDEGVVKAFRNIPGVEIQSVHRLSIYQLAPAGKMGRLVIWTESAFKALDEIYENKKGFTIPHSIVTNADVERIIYSDEVQAVIKPAQVNVALPKVRCPCRLGIACDEWKKALDEIAALRAAEEAKNNTPEAIKALFDEVVAAQPEPPENLSIAVDVKPGYFDALHQKEDDLLEAQLEADKPVEEKKEEEPADAAPAAGAPAAKAAPAPKK</sequence>
<dbReference type="EMBL" id="FM200064">
    <property type="protein sequence ID" value="CAQ86675.1"/>
    <property type="molecule type" value="mRNA"/>
</dbReference>
<dbReference type="GO" id="GO:0003735">
    <property type="term" value="F:structural constituent of ribosome"/>
    <property type="evidence" value="ECO:0007669"/>
    <property type="project" value="InterPro"/>
</dbReference>
<dbReference type="InterPro" id="IPR025755">
    <property type="entry name" value="Ribos_uL4_C_dom"/>
</dbReference>
<keyword evidence="2 6" id="KW-0689">Ribosomal protein</keyword>
<evidence type="ECO:0000313" key="6">
    <source>
        <dbReference type="EMBL" id="CAQ86675.1"/>
    </source>
</evidence>
<evidence type="ECO:0000256" key="3">
    <source>
        <dbReference type="ARBA" id="ARBA00023274"/>
    </source>
</evidence>
<feature type="compositionally biased region" description="Basic and acidic residues" evidence="4">
    <location>
        <begin position="242"/>
        <end position="253"/>
    </location>
</feature>
<dbReference type="Pfam" id="PF14374">
    <property type="entry name" value="Ribos_L4_asso_C"/>
    <property type="match status" value="1"/>
</dbReference>
<evidence type="ECO:0000256" key="2">
    <source>
        <dbReference type="ARBA" id="ARBA00022980"/>
    </source>
</evidence>
<feature type="non-terminal residue" evidence="6">
    <location>
        <position position="1"/>
    </location>
</feature>
<dbReference type="InterPro" id="IPR045240">
    <property type="entry name" value="Ribosomal_uL4_euk/arch"/>
</dbReference>
<evidence type="ECO:0000256" key="4">
    <source>
        <dbReference type="SAM" id="MobiDB-lite"/>
    </source>
</evidence>
<comment type="similarity">
    <text evidence="1">Belongs to the universal ribosomal protein uL4 family.</text>
</comment>
<dbReference type="GO" id="GO:1990904">
    <property type="term" value="C:ribonucleoprotein complex"/>
    <property type="evidence" value="ECO:0007669"/>
    <property type="project" value="UniProtKB-KW"/>
</dbReference>
<dbReference type="Pfam" id="PF00573">
    <property type="entry name" value="Ribosomal_L4"/>
    <property type="match status" value="1"/>
</dbReference>
<feature type="non-terminal residue" evidence="6">
    <location>
        <position position="275"/>
    </location>
</feature>
<dbReference type="SUPFAM" id="SSF52166">
    <property type="entry name" value="Ribosomal protein L4"/>
    <property type="match status" value="1"/>
</dbReference>
<accession>B9W418</accession>